<evidence type="ECO:0000256" key="1">
    <source>
        <dbReference type="ARBA" id="ARBA00004141"/>
    </source>
</evidence>
<sequence precursor="true">MPESLLLWAALGGYGLVAALAWPALGAVALPRARQAQQLATLALIAALALHTLALATRWRALGHGPFTTMHEILSSNLWSLALVFALSTARVRELRAVVLMLAPVLLVMGVWLLMADARPGHLPPTYDTLLLYLHTLVGKLYLGLLLVALALVAVPWLRCSGWGARRCVDLPDDRRFDTLAHRFAAYAFVFDTLMLIVGAAWAQDAWGRYWAWDPLESWAFVSWLALAAALHARATLRPAPALFGLWLLGVFVLAFVTFFGVPFISTVPHKGAI</sequence>
<proteinExistence type="predicted"/>
<feature type="domain" description="Cytochrome c assembly protein" evidence="7">
    <location>
        <begin position="78"/>
        <end position="266"/>
    </location>
</feature>
<dbReference type="PANTHER" id="PTHR30071">
    <property type="entry name" value="HEME EXPORTER PROTEIN C"/>
    <property type="match status" value="1"/>
</dbReference>
<feature type="transmembrane region" description="Helical" evidence="6">
    <location>
        <begin position="130"/>
        <end position="158"/>
    </location>
</feature>
<name>B1XXQ4_LEPCP</name>
<dbReference type="OrthoDB" id="9814290at2"/>
<feature type="transmembrane region" description="Helical" evidence="6">
    <location>
        <begin position="97"/>
        <end position="115"/>
    </location>
</feature>
<feature type="transmembrane region" description="Helical" evidence="6">
    <location>
        <begin position="73"/>
        <end position="90"/>
    </location>
</feature>
<dbReference type="EMBL" id="CP001013">
    <property type="protein sequence ID" value="ACB36373.1"/>
    <property type="molecule type" value="Genomic_DNA"/>
</dbReference>
<accession>B1XXQ4</accession>
<evidence type="ECO:0000256" key="5">
    <source>
        <dbReference type="ARBA" id="ARBA00023136"/>
    </source>
</evidence>
<evidence type="ECO:0000259" key="7">
    <source>
        <dbReference type="Pfam" id="PF01578"/>
    </source>
</evidence>
<keyword evidence="4 6" id="KW-1133">Transmembrane helix</keyword>
<keyword evidence="9" id="KW-1185">Reference proteome</keyword>
<feature type="transmembrane region" description="Helical" evidence="6">
    <location>
        <begin position="184"/>
        <end position="203"/>
    </location>
</feature>
<evidence type="ECO:0000256" key="6">
    <source>
        <dbReference type="SAM" id="Phobius"/>
    </source>
</evidence>
<dbReference type="KEGG" id="lch:Lcho_4121"/>
<evidence type="ECO:0000256" key="2">
    <source>
        <dbReference type="ARBA" id="ARBA00022692"/>
    </source>
</evidence>
<dbReference type="RefSeq" id="WP_012349116.1">
    <property type="nucleotide sequence ID" value="NC_010524.1"/>
</dbReference>
<dbReference type="STRING" id="395495.Lcho_4121"/>
<dbReference type="GO" id="GO:0020037">
    <property type="term" value="F:heme binding"/>
    <property type="evidence" value="ECO:0007669"/>
    <property type="project" value="InterPro"/>
</dbReference>
<dbReference type="GO" id="GO:0005886">
    <property type="term" value="C:plasma membrane"/>
    <property type="evidence" value="ECO:0007669"/>
    <property type="project" value="TreeGrafter"/>
</dbReference>
<dbReference type="eggNOG" id="COG0755">
    <property type="taxonomic scope" value="Bacteria"/>
</dbReference>
<keyword evidence="5 6" id="KW-0472">Membrane</keyword>
<organism evidence="8 9">
    <name type="scientific">Leptothrix cholodnii (strain ATCC 51168 / LMG 8142 / SP-6)</name>
    <name type="common">Leptothrix discophora (strain SP-6)</name>
    <dbReference type="NCBI Taxonomy" id="395495"/>
    <lineage>
        <taxon>Bacteria</taxon>
        <taxon>Pseudomonadati</taxon>
        <taxon>Pseudomonadota</taxon>
        <taxon>Betaproteobacteria</taxon>
        <taxon>Burkholderiales</taxon>
        <taxon>Sphaerotilaceae</taxon>
        <taxon>Leptothrix</taxon>
    </lineage>
</organism>
<dbReference type="Proteomes" id="UP000001693">
    <property type="component" value="Chromosome"/>
</dbReference>
<comment type="subcellular location">
    <subcellularLocation>
        <location evidence="1">Membrane</location>
        <topology evidence="1">Multi-pass membrane protein</topology>
    </subcellularLocation>
</comment>
<reference evidence="8 9" key="1">
    <citation type="submission" date="2008-03" db="EMBL/GenBank/DDBJ databases">
        <title>Complete sequence of Leptothrix cholodnii SP-6.</title>
        <authorList>
            <consortium name="US DOE Joint Genome Institute"/>
            <person name="Copeland A."/>
            <person name="Lucas S."/>
            <person name="Lapidus A."/>
            <person name="Glavina del Rio T."/>
            <person name="Dalin E."/>
            <person name="Tice H."/>
            <person name="Bruce D."/>
            <person name="Goodwin L."/>
            <person name="Pitluck S."/>
            <person name="Chertkov O."/>
            <person name="Brettin T."/>
            <person name="Detter J.C."/>
            <person name="Han C."/>
            <person name="Kuske C.R."/>
            <person name="Schmutz J."/>
            <person name="Larimer F."/>
            <person name="Land M."/>
            <person name="Hauser L."/>
            <person name="Kyrpides N."/>
            <person name="Lykidis A."/>
            <person name="Emerson D."/>
            <person name="Richardson P."/>
        </authorList>
    </citation>
    <scope>NUCLEOTIDE SEQUENCE [LARGE SCALE GENOMIC DNA]</scope>
    <source>
        <strain evidence="9">ATCC 51168 / LMG 8142 / SP-6</strain>
    </source>
</reference>
<feature type="transmembrane region" description="Helical" evidence="6">
    <location>
        <begin position="244"/>
        <end position="265"/>
    </location>
</feature>
<dbReference type="GO" id="GO:0017004">
    <property type="term" value="P:cytochrome complex assembly"/>
    <property type="evidence" value="ECO:0007669"/>
    <property type="project" value="UniProtKB-KW"/>
</dbReference>
<feature type="transmembrane region" description="Helical" evidence="6">
    <location>
        <begin position="218"/>
        <end position="237"/>
    </location>
</feature>
<dbReference type="AlphaFoldDB" id="B1XXQ4"/>
<feature type="transmembrane region" description="Helical" evidence="6">
    <location>
        <begin position="42"/>
        <end position="61"/>
    </location>
</feature>
<gene>
    <name evidence="8" type="ordered locus">Lcho_4121</name>
</gene>
<dbReference type="PANTHER" id="PTHR30071:SF1">
    <property type="entry name" value="CYTOCHROME B_B6 PROTEIN-RELATED"/>
    <property type="match status" value="1"/>
</dbReference>
<keyword evidence="3" id="KW-0201">Cytochrome c-type biogenesis</keyword>
<evidence type="ECO:0000256" key="4">
    <source>
        <dbReference type="ARBA" id="ARBA00022989"/>
    </source>
</evidence>
<evidence type="ECO:0000256" key="3">
    <source>
        <dbReference type="ARBA" id="ARBA00022748"/>
    </source>
</evidence>
<dbReference type="InterPro" id="IPR002541">
    <property type="entry name" value="Cyt_c_assembly"/>
</dbReference>
<evidence type="ECO:0000313" key="8">
    <source>
        <dbReference type="EMBL" id="ACB36373.1"/>
    </source>
</evidence>
<evidence type="ECO:0000313" key="9">
    <source>
        <dbReference type="Proteomes" id="UP000001693"/>
    </source>
</evidence>
<feature type="transmembrane region" description="Helical" evidence="6">
    <location>
        <begin position="6"/>
        <end position="30"/>
    </location>
</feature>
<dbReference type="InterPro" id="IPR045062">
    <property type="entry name" value="Cyt_c_biogenesis_CcsA/CcmC"/>
</dbReference>
<dbReference type="HOGENOM" id="CLU_049710_2_2_4"/>
<protein>
    <submittedName>
        <fullName evidence="8">Cytochrome c assembly protein</fullName>
    </submittedName>
</protein>
<dbReference type="Pfam" id="PF01578">
    <property type="entry name" value="Cytochrom_C_asm"/>
    <property type="match status" value="1"/>
</dbReference>
<keyword evidence="2 6" id="KW-0812">Transmembrane</keyword>